<dbReference type="Pfam" id="PF13377">
    <property type="entry name" value="Peripla_BP_3"/>
    <property type="match status" value="1"/>
</dbReference>
<name>A0A1H7N8W5_RUMAL</name>
<dbReference type="GO" id="GO:0003700">
    <property type="term" value="F:DNA-binding transcription factor activity"/>
    <property type="evidence" value="ECO:0007669"/>
    <property type="project" value="TreeGrafter"/>
</dbReference>
<dbReference type="PANTHER" id="PTHR30146">
    <property type="entry name" value="LACI-RELATED TRANSCRIPTIONAL REPRESSOR"/>
    <property type="match status" value="1"/>
</dbReference>
<dbReference type="RefSeq" id="WP_074834776.1">
    <property type="nucleotide sequence ID" value="NZ_FOAT01000014.1"/>
</dbReference>
<dbReference type="SMART" id="SM00267">
    <property type="entry name" value="GGDEF"/>
    <property type="match status" value="1"/>
</dbReference>
<dbReference type="InterPro" id="IPR029787">
    <property type="entry name" value="Nucleotide_cyclase"/>
</dbReference>
<dbReference type="Proteomes" id="UP000186015">
    <property type="component" value="Unassembled WGS sequence"/>
</dbReference>
<sequence length="633" mass="72224">MSNHQKIIGIVCAGIHDSGTQNTVMSLIHEAEKRRYKTIVISNFTYYGIDYTHAETEIFRLMDSPVFDGLILMPESIKSEQLWQKVLSHAKALGKPFVCVDRDVPDCFCVTFSYGSSFEQVVRHMVEVHKPKRLNFIGGMENNSFSEERLNVFKKVLAENGRKFEPERFGYGQFWEGPTLEVLERFYNGETEPPDAIICVNDSEAMTCINFLRSRGIDVPKDVLLSGFDGIEEEKYMLPRLTTAACEPDQLSRTSFDMLDEMMAGSTPKERMTVIPYKLRVSQSCGCVPHAEADKNSKLIELFLLIKDGERHERKMFEYSSHIRELNSYEQFARMIPEYCECPVWCCIDPRLLRDEQSDNTEELFSTDDMVLFVQCENCGGTASPETYTFDIPFSRKEILPNLENVLEKHSALLITPLSYQGNSMGHLVAAMDSKGFDFLFTQRLVSNTNEIFETLKTKIRLQKAYAKVADMHMRDPMTGIYNRRGFYMRMAELTESGIMNFALFSIDLDKLKYINDNFGHYAGDKAIIAASKIISSMAGNSAVCARFGGDEFIVVIPVIDGICPAKKYFKSIEEETEKFNATDKEPFRLSLSIGDACLKVTDKENIDLAMKAADEKMYECKRRHHASSKYMK</sequence>
<dbReference type="CDD" id="cd06267">
    <property type="entry name" value="PBP1_LacI_sugar_binding-like"/>
    <property type="match status" value="1"/>
</dbReference>
<evidence type="ECO:0000313" key="6">
    <source>
        <dbReference type="Proteomes" id="UP000186015"/>
    </source>
</evidence>
<dbReference type="PANTHER" id="PTHR30146:SF109">
    <property type="entry name" value="HTH-TYPE TRANSCRIPTIONAL REGULATOR GALS"/>
    <property type="match status" value="1"/>
</dbReference>
<dbReference type="InterPro" id="IPR046335">
    <property type="entry name" value="LacI/GalR-like_sensor"/>
</dbReference>
<dbReference type="SUPFAM" id="SSF53822">
    <property type="entry name" value="Periplasmic binding protein-like I"/>
    <property type="match status" value="1"/>
</dbReference>
<dbReference type="CDD" id="cd01949">
    <property type="entry name" value="GGDEF"/>
    <property type="match status" value="1"/>
</dbReference>
<reference evidence="5 6" key="1">
    <citation type="submission" date="2016-10" db="EMBL/GenBank/DDBJ databases">
        <authorList>
            <person name="de Groot N.N."/>
        </authorList>
    </citation>
    <scope>NUCLEOTIDE SEQUENCE [LARGE SCALE GENOMIC DNA]</scope>
    <source>
        <strain evidence="5 6">KH2T6</strain>
    </source>
</reference>
<dbReference type="GO" id="GO:0000976">
    <property type="term" value="F:transcription cis-regulatory region binding"/>
    <property type="evidence" value="ECO:0007669"/>
    <property type="project" value="TreeGrafter"/>
</dbReference>
<dbReference type="InterPro" id="IPR043128">
    <property type="entry name" value="Rev_trsase/Diguanyl_cyclase"/>
</dbReference>
<dbReference type="EMBL" id="FOAT01000014">
    <property type="protein sequence ID" value="SEL19900.1"/>
    <property type="molecule type" value="Genomic_DNA"/>
</dbReference>
<dbReference type="NCBIfam" id="TIGR00254">
    <property type="entry name" value="GGDEF"/>
    <property type="match status" value="1"/>
</dbReference>
<dbReference type="SUPFAM" id="SSF55073">
    <property type="entry name" value="Nucleotide cyclase"/>
    <property type="match status" value="1"/>
</dbReference>
<dbReference type="AlphaFoldDB" id="A0A1H7N8W5"/>
<keyword evidence="2" id="KW-0238">DNA-binding</keyword>
<protein>
    <submittedName>
        <fullName evidence="5">Diguanylate cyclase (GGDEF) domain-containing protein</fullName>
    </submittedName>
</protein>
<keyword evidence="3" id="KW-0804">Transcription</keyword>
<dbReference type="Pfam" id="PF00990">
    <property type="entry name" value="GGDEF"/>
    <property type="match status" value="1"/>
</dbReference>
<dbReference type="InterPro" id="IPR028082">
    <property type="entry name" value="Peripla_BP_I"/>
</dbReference>
<dbReference type="Gene3D" id="3.40.50.2300">
    <property type="match status" value="2"/>
</dbReference>
<accession>A0A1H7N8W5</accession>
<organism evidence="5 6">
    <name type="scientific">Ruminococcus albus</name>
    <dbReference type="NCBI Taxonomy" id="1264"/>
    <lineage>
        <taxon>Bacteria</taxon>
        <taxon>Bacillati</taxon>
        <taxon>Bacillota</taxon>
        <taxon>Clostridia</taxon>
        <taxon>Eubacteriales</taxon>
        <taxon>Oscillospiraceae</taxon>
        <taxon>Ruminococcus</taxon>
    </lineage>
</organism>
<evidence type="ECO:0000256" key="3">
    <source>
        <dbReference type="ARBA" id="ARBA00023163"/>
    </source>
</evidence>
<dbReference type="Gene3D" id="3.30.70.270">
    <property type="match status" value="1"/>
</dbReference>
<keyword evidence="1" id="KW-0805">Transcription regulation</keyword>
<dbReference type="PROSITE" id="PS50887">
    <property type="entry name" value="GGDEF"/>
    <property type="match status" value="1"/>
</dbReference>
<evidence type="ECO:0000259" key="4">
    <source>
        <dbReference type="PROSITE" id="PS50887"/>
    </source>
</evidence>
<evidence type="ECO:0000256" key="2">
    <source>
        <dbReference type="ARBA" id="ARBA00023125"/>
    </source>
</evidence>
<evidence type="ECO:0000256" key="1">
    <source>
        <dbReference type="ARBA" id="ARBA00023015"/>
    </source>
</evidence>
<feature type="domain" description="GGDEF" evidence="4">
    <location>
        <begin position="500"/>
        <end position="633"/>
    </location>
</feature>
<gene>
    <name evidence="5" type="ORF">SAMN05216469_11446</name>
</gene>
<evidence type="ECO:0000313" key="5">
    <source>
        <dbReference type="EMBL" id="SEL19900.1"/>
    </source>
</evidence>
<proteinExistence type="predicted"/>
<dbReference type="InterPro" id="IPR000160">
    <property type="entry name" value="GGDEF_dom"/>
</dbReference>